<feature type="chain" id="PRO_5045416226" evidence="1">
    <location>
        <begin position="39"/>
        <end position="310"/>
    </location>
</feature>
<accession>A0ABV7G4Z1</accession>
<gene>
    <name evidence="2" type="ORF">ACFOD4_09550</name>
</gene>
<keyword evidence="3" id="KW-1185">Reference proteome</keyword>
<dbReference type="Proteomes" id="UP001595593">
    <property type="component" value="Unassembled WGS sequence"/>
</dbReference>
<sequence>MRRDPKTRPSSTSRPAALAAPALALGAMLLPAAPAAAAAPPPELTCPDDAAMQAMAASLLAGAPVTPFGRALSMQDALCAQGKLVAALKPKLGETVGWKVGLTNAAAQKRFGTEHPVAAPIYAETVRAKSGATLPAKFGASPAIEADLIVRIKDADIAQAGKDPVEILKHIDQVIPFIEMPDLAFDDLSKMNGPNLVAIGVGARLGVVGEPVAPEATAEFARRLGEMTVRMEADGKELASAPGSALLGHPLNVIPWLVGELASRGTALQAGDLVSLGGFSPALPAEGGRRYTVTYTGLLAEPLHVSVALQ</sequence>
<organism evidence="2 3">
    <name type="scientific">Teichococcus globiformis</name>
    <dbReference type="NCBI Taxonomy" id="2307229"/>
    <lineage>
        <taxon>Bacteria</taxon>
        <taxon>Pseudomonadati</taxon>
        <taxon>Pseudomonadota</taxon>
        <taxon>Alphaproteobacteria</taxon>
        <taxon>Acetobacterales</taxon>
        <taxon>Roseomonadaceae</taxon>
        <taxon>Roseomonas</taxon>
    </lineage>
</organism>
<evidence type="ECO:0000313" key="2">
    <source>
        <dbReference type="EMBL" id="MFC3125307.1"/>
    </source>
</evidence>
<name>A0ABV7G4Z1_9PROT</name>
<dbReference type="Gene3D" id="3.90.850.10">
    <property type="entry name" value="Fumarylacetoacetase-like, C-terminal domain"/>
    <property type="match status" value="1"/>
</dbReference>
<keyword evidence="1" id="KW-0732">Signal</keyword>
<reference evidence="3" key="1">
    <citation type="journal article" date="2019" name="Int. J. Syst. Evol. Microbiol.">
        <title>The Global Catalogue of Microorganisms (GCM) 10K type strain sequencing project: providing services to taxonomists for standard genome sequencing and annotation.</title>
        <authorList>
            <consortium name="The Broad Institute Genomics Platform"/>
            <consortium name="The Broad Institute Genome Sequencing Center for Infectious Disease"/>
            <person name="Wu L."/>
            <person name="Ma J."/>
        </authorList>
    </citation>
    <scope>NUCLEOTIDE SEQUENCE [LARGE SCALE GENOMIC DNA]</scope>
    <source>
        <strain evidence="3">KCTC 52094</strain>
    </source>
</reference>
<dbReference type="InterPro" id="IPR036663">
    <property type="entry name" value="Fumarylacetoacetase_C_sf"/>
</dbReference>
<dbReference type="RefSeq" id="WP_379595910.1">
    <property type="nucleotide sequence ID" value="NZ_JBHRTN010000008.1"/>
</dbReference>
<evidence type="ECO:0000313" key="3">
    <source>
        <dbReference type="Proteomes" id="UP001595593"/>
    </source>
</evidence>
<dbReference type="InterPro" id="IPR050772">
    <property type="entry name" value="Hydratase-Decarb/MhpD_sf"/>
</dbReference>
<dbReference type="PANTHER" id="PTHR30143:SF0">
    <property type="entry name" value="2-KETO-4-PENTENOATE HYDRATASE"/>
    <property type="match status" value="1"/>
</dbReference>
<comment type="caution">
    <text evidence="2">The sequence shown here is derived from an EMBL/GenBank/DDBJ whole genome shotgun (WGS) entry which is preliminary data.</text>
</comment>
<protein>
    <submittedName>
        <fullName evidence="2">2-keto-4-pentenoate hydratase</fullName>
    </submittedName>
</protein>
<proteinExistence type="predicted"/>
<dbReference type="PROSITE" id="PS51318">
    <property type="entry name" value="TAT"/>
    <property type="match status" value="1"/>
</dbReference>
<feature type="signal peptide" evidence="1">
    <location>
        <begin position="1"/>
        <end position="38"/>
    </location>
</feature>
<dbReference type="EMBL" id="JBHRTN010000008">
    <property type="protein sequence ID" value="MFC3125307.1"/>
    <property type="molecule type" value="Genomic_DNA"/>
</dbReference>
<evidence type="ECO:0000256" key="1">
    <source>
        <dbReference type="SAM" id="SignalP"/>
    </source>
</evidence>
<dbReference type="PANTHER" id="PTHR30143">
    <property type="entry name" value="ACID HYDRATASE"/>
    <property type="match status" value="1"/>
</dbReference>
<dbReference type="SUPFAM" id="SSF56529">
    <property type="entry name" value="FAH"/>
    <property type="match status" value="1"/>
</dbReference>
<dbReference type="InterPro" id="IPR006311">
    <property type="entry name" value="TAT_signal"/>
</dbReference>